<evidence type="ECO:0000256" key="4">
    <source>
        <dbReference type="ARBA" id="ARBA00023163"/>
    </source>
</evidence>
<dbReference type="CDD" id="cd00167">
    <property type="entry name" value="SANT"/>
    <property type="match status" value="1"/>
</dbReference>
<sequence>MSGFSQQHNNVDNNGGTSSLSDDEDDLTRFFDYDTAPGQNLDELFAPSIVTQLPPMLPAEATQHHHTLPQHVNQIVSSSPVDLPSHVPIEALVQQNGGSSVQRQRGKGLQWTVEEHMKFLVALDEVGKGDWITISKHIGTKSSTQVASHAQKYYLRQKAKKKIRKSIHDITLNTISHQDDTQNSTPHPDPEIQPVHEIHQMQEMPPNSMTHQMSGFEYFANQQVHEIQQMQDILSVYPSNNITHQMGGFEHFVNQQVHEMPVYPPNNMTHQMSGFEHFANQQVHEMQQMQDILSMYPSNNMIHQMNGSEYFVNQQVHEMPVHPPNNMTHQMSGFKYFANQQVHEMQQMQDILPAYSSNNMTHQISGFECSNKDFGRGCYKSEYPPNNTSSPNN</sequence>
<proteinExistence type="predicted"/>
<dbReference type="InterPro" id="IPR052245">
    <property type="entry name" value="Plant_Stress_Dev_TF"/>
</dbReference>
<evidence type="ECO:0000256" key="5">
    <source>
        <dbReference type="ARBA" id="ARBA00023242"/>
    </source>
</evidence>
<dbReference type="PROSITE" id="PS51293">
    <property type="entry name" value="SANT"/>
    <property type="match status" value="1"/>
</dbReference>
<keyword evidence="3" id="KW-0238">DNA-binding</keyword>
<comment type="caution">
    <text evidence="10">The sequence shown here is derived from an EMBL/GenBank/DDBJ whole genome shotgun (WGS) entry which is preliminary data.</text>
</comment>
<dbReference type="SUPFAM" id="SSF46689">
    <property type="entry name" value="Homeodomain-like"/>
    <property type="match status" value="1"/>
</dbReference>
<keyword evidence="11" id="KW-1185">Reference proteome</keyword>
<feature type="region of interest" description="Disordered" evidence="6">
    <location>
        <begin position="1"/>
        <end position="25"/>
    </location>
</feature>
<feature type="region of interest" description="Disordered" evidence="6">
    <location>
        <begin position="173"/>
        <end position="192"/>
    </location>
</feature>
<dbReference type="GO" id="GO:0009739">
    <property type="term" value="P:response to gibberellin"/>
    <property type="evidence" value="ECO:0007669"/>
    <property type="project" value="TreeGrafter"/>
</dbReference>
<dbReference type="GO" id="GO:0005634">
    <property type="term" value="C:nucleus"/>
    <property type="evidence" value="ECO:0007669"/>
    <property type="project" value="UniProtKB-SubCell"/>
</dbReference>
<evidence type="ECO:0000256" key="1">
    <source>
        <dbReference type="ARBA" id="ARBA00004123"/>
    </source>
</evidence>
<dbReference type="PROSITE" id="PS51294">
    <property type="entry name" value="HTH_MYB"/>
    <property type="match status" value="1"/>
</dbReference>
<keyword evidence="5" id="KW-0539">Nucleus</keyword>
<reference evidence="10 11" key="1">
    <citation type="submission" date="2018-09" db="EMBL/GenBank/DDBJ databases">
        <title>A high-quality reference genome of wild soybean provides a powerful tool to mine soybean genomes.</title>
        <authorList>
            <person name="Xie M."/>
            <person name="Chung C.Y.L."/>
            <person name="Li M.-W."/>
            <person name="Wong F.-L."/>
            <person name="Chan T.-F."/>
            <person name="Lam H.-M."/>
        </authorList>
    </citation>
    <scope>NUCLEOTIDE SEQUENCE [LARGE SCALE GENOMIC DNA]</scope>
    <source>
        <strain evidence="11">cv. W05</strain>
        <tissue evidence="10">Hypocotyl of etiolated seedlings</tissue>
    </source>
</reference>
<keyword evidence="2" id="KW-0805">Transcription regulation</keyword>
<dbReference type="NCBIfam" id="TIGR01557">
    <property type="entry name" value="myb_SHAQKYF"/>
    <property type="match status" value="1"/>
</dbReference>
<evidence type="ECO:0000256" key="2">
    <source>
        <dbReference type="ARBA" id="ARBA00023015"/>
    </source>
</evidence>
<evidence type="ECO:0000313" key="11">
    <source>
        <dbReference type="Proteomes" id="UP000289340"/>
    </source>
</evidence>
<dbReference type="AlphaFoldDB" id="A0A445JCZ8"/>
<feature type="compositionally biased region" description="Polar residues" evidence="6">
    <location>
        <begin position="1"/>
        <end position="17"/>
    </location>
</feature>
<dbReference type="Gene3D" id="1.10.10.60">
    <property type="entry name" value="Homeodomain-like"/>
    <property type="match status" value="1"/>
</dbReference>
<dbReference type="InterPro" id="IPR017930">
    <property type="entry name" value="Myb_dom"/>
</dbReference>
<dbReference type="GO" id="GO:0006355">
    <property type="term" value="P:regulation of DNA-templated transcription"/>
    <property type="evidence" value="ECO:0007669"/>
    <property type="project" value="UniProtKB-ARBA"/>
</dbReference>
<feature type="domain" description="HTH myb-type" evidence="9">
    <location>
        <begin position="103"/>
        <end position="158"/>
    </location>
</feature>
<accession>A0A445JCZ8</accession>
<dbReference type="InterPro" id="IPR001005">
    <property type="entry name" value="SANT/Myb"/>
</dbReference>
<comment type="subcellular location">
    <subcellularLocation>
        <location evidence="1">Nucleus</location>
    </subcellularLocation>
</comment>
<evidence type="ECO:0000259" key="8">
    <source>
        <dbReference type="PROSITE" id="PS51293"/>
    </source>
</evidence>
<dbReference type="Proteomes" id="UP000289340">
    <property type="component" value="Chromosome 8"/>
</dbReference>
<evidence type="ECO:0000259" key="7">
    <source>
        <dbReference type="PROSITE" id="PS50090"/>
    </source>
</evidence>
<gene>
    <name evidence="10" type="ORF">D0Y65_020207</name>
</gene>
<dbReference type="EMBL" id="QZWG01000008">
    <property type="protein sequence ID" value="RZB96314.1"/>
    <property type="molecule type" value="Genomic_DNA"/>
</dbReference>
<protein>
    <submittedName>
        <fullName evidence="10">Transcription factor KUA1</fullName>
    </submittedName>
</protein>
<feature type="domain" description="SANT" evidence="8">
    <location>
        <begin position="111"/>
        <end position="158"/>
    </location>
</feature>
<dbReference type="GO" id="GO:0003677">
    <property type="term" value="F:DNA binding"/>
    <property type="evidence" value="ECO:0007669"/>
    <property type="project" value="UniProtKB-KW"/>
</dbReference>
<evidence type="ECO:0000256" key="6">
    <source>
        <dbReference type="SAM" id="MobiDB-lite"/>
    </source>
</evidence>
<dbReference type="InterPro" id="IPR006447">
    <property type="entry name" value="Myb_dom_plants"/>
</dbReference>
<dbReference type="InterPro" id="IPR009057">
    <property type="entry name" value="Homeodomain-like_sf"/>
</dbReference>
<dbReference type="GO" id="GO:0009751">
    <property type="term" value="P:response to salicylic acid"/>
    <property type="evidence" value="ECO:0007669"/>
    <property type="project" value="TreeGrafter"/>
</dbReference>
<feature type="compositionally biased region" description="Polar residues" evidence="6">
    <location>
        <begin position="173"/>
        <end position="186"/>
    </location>
</feature>
<evidence type="ECO:0000259" key="9">
    <source>
        <dbReference type="PROSITE" id="PS51294"/>
    </source>
</evidence>
<evidence type="ECO:0000313" key="10">
    <source>
        <dbReference type="EMBL" id="RZB96314.1"/>
    </source>
</evidence>
<dbReference type="InterPro" id="IPR017884">
    <property type="entry name" value="SANT_dom"/>
</dbReference>
<organism evidence="10 11">
    <name type="scientific">Glycine soja</name>
    <name type="common">Wild soybean</name>
    <dbReference type="NCBI Taxonomy" id="3848"/>
    <lineage>
        <taxon>Eukaryota</taxon>
        <taxon>Viridiplantae</taxon>
        <taxon>Streptophyta</taxon>
        <taxon>Embryophyta</taxon>
        <taxon>Tracheophyta</taxon>
        <taxon>Spermatophyta</taxon>
        <taxon>Magnoliopsida</taxon>
        <taxon>eudicotyledons</taxon>
        <taxon>Gunneridae</taxon>
        <taxon>Pentapetalae</taxon>
        <taxon>rosids</taxon>
        <taxon>fabids</taxon>
        <taxon>Fabales</taxon>
        <taxon>Fabaceae</taxon>
        <taxon>Papilionoideae</taxon>
        <taxon>50 kb inversion clade</taxon>
        <taxon>NPAAA clade</taxon>
        <taxon>indigoferoid/millettioid clade</taxon>
        <taxon>Phaseoleae</taxon>
        <taxon>Glycine</taxon>
        <taxon>Glycine subgen. Soja</taxon>
    </lineage>
</organism>
<dbReference type="PANTHER" id="PTHR44191">
    <property type="entry name" value="TRANSCRIPTION FACTOR KUA1"/>
    <property type="match status" value="1"/>
</dbReference>
<feature type="domain" description="Myb-like" evidence="7">
    <location>
        <begin position="103"/>
        <end position="154"/>
    </location>
</feature>
<dbReference type="SMART" id="SM00717">
    <property type="entry name" value="SANT"/>
    <property type="match status" value="1"/>
</dbReference>
<name>A0A445JCZ8_GLYSO</name>
<dbReference type="PANTHER" id="PTHR44191:SF2">
    <property type="entry name" value="TRANSCRIPTION FACTOR MYBS1"/>
    <property type="match status" value="1"/>
</dbReference>
<dbReference type="Pfam" id="PF00249">
    <property type="entry name" value="Myb_DNA-binding"/>
    <property type="match status" value="1"/>
</dbReference>
<evidence type="ECO:0000256" key="3">
    <source>
        <dbReference type="ARBA" id="ARBA00023125"/>
    </source>
</evidence>
<keyword evidence="4" id="KW-0804">Transcription</keyword>
<dbReference type="PROSITE" id="PS50090">
    <property type="entry name" value="MYB_LIKE"/>
    <property type="match status" value="1"/>
</dbReference>